<feature type="non-terminal residue" evidence="1">
    <location>
        <position position="1"/>
    </location>
</feature>
<dbReference type="Proteomes" id="UP000887013">
    <property type="component" value="Unassembled WGS sequence"/>
</dbReference>
<sequence>HACSAEPGRGGVYVMVPPCDSGLTCDTTKTIHTCN</sequence>
<organism evidence="1 2">
    <name type="scientific">Nephila pilipes</name>
    <name type="common">Giant wood spider</name>
    <name type="synonym">Nephila maculata</name>
    <dbReference type="NCBI Taxonomy" id="299642"/>
    <lineage>
        <taxon>Eukaryota</taxon>
        <taxon>Metazoa</taxon>
        <taxon>Ecdysozoa</taxon>
        <taxon>Arthropoda</taxon>
        <taxon>Chelicerata</taxon>
        <taxon>Arachnida</taxon>
        <taxon>Araneae</taxon>
        <taxon>Araneomorphae</taxon>
        <taxon>Entelegynae</taxon>
        <taxon>Araneoidea</taxon>
        <taxon>Nephilidae</taxon>
        <taxon>Nephila</taxon>
    </lineage>
</organism>
<accession>A0A8X6UJ66</accession>
<keyword evidence="2" id="KW-1185">Reference proteome</keyword>
<protein>
    <submittedName>
        <fullName evidence="1">Uncharacterized protein</fullName>
    </submittedName>
</protein>
<dbReference type="EMBL" id="BMAW01127250">
    <property type="protein sequence ID" value="GFU20359.1"/>
    <property type="molecule type" value="Genomic_DNA"/>
</dbReference>
<dbReference type="AlphaFoldDB" id="A0A8X6UJ66"/>
<evidence type="ECO:0000313" key="1">
    <source>
        <dbReference type="EMBL" id="GFU20359.1"/>
    </source>
</evidence>
<proteinExistence type="predicted"/>
<dbReference type="OrthoDB" id="6418753at2759"/>
<evidence type="ECO:0000313" key="2">
    <source>
        <dbReference type="Proteomes" id="UP000887013"/>
    </source>
</evidence>
<comment type="caution">
    <text evidence="1">The sequence shown here is derived from an EMBL/GenBank/DDBJ whole genome shotgun (WGS) entry which is preliminary data.</text>
</comment>
<name>A0A8X6UJ66_NEPPI</name>
<reference evidence="1" key="1">
    <citation type="submission" date="2020-08" db="EMBL/GenBank/DDBJ databases">
        <title>Multicomponent nature underlies the extraordinary mechanical properties of spider dragline silk.</title>
        <authorList>
            <person name="Kono N."/>
            <person name="Nakamura H."/>
            <person name="Mori M."/>
            <person name="Yoshida Y."/>
            <person name="Ohtoshi R."/>
            <person name="Malay A.D."/>
            <person name="Moran D.A.P."/>
            <person name="Tomita M."/>
            <person name="Numata K."/>
            <person name="Arakawa K."/>
        </authorList>
    </citation>
    <scope>NUCLEOTIDE SEQUENCE</scope>
</reference>
<gene>
    <name evidence="1" type="ORF">NPIL_377531</name>
</gene>